<comment type="caution">
    <text evidence="2">The sequence shown here is derived from an EMBL/GenBank/DDBJ whole genome shotgun (WGS) entry which is preliminary data.</text>
</comment>
<keyword evidence="1" id="KW-0812">Transmembrane</keyword>
<dbReference type="Proteomes" id="UP000619079">
    <property type="component" value="Unassembled WGS sequence"/>
</dbReference>
<dbReference type="Pfam" id="PF04403">
    <property type="entry name" value="PqiA"/>
    <property type="match status" value="1"/>
</dbReference>
<gene>
    <name evidence="2" type="ORF">JF290_07690</name>
</gene>
<evidence type="ECO:0000256" key="1">
    <source>
        <dbReference type="SAM" id="Phobius"/>
    </source>
</evidence>
<evidence type="ECO:0000313" key="2">
    <source>
        <dbReference type="EMBL" id="MBJ6371407.1"/>
    </source>
</evidence>
<feature type="transmembrane region" description="Helical" evidence="1">
    <location>
        <begin position="150"/>
        <end position="172"/>
    </location>
</feature>
<accession>A0A8J7J6W2</accession>
<keyword evidence="1" id="KW-1133">Transmembrane helix</keyword>
<name>A0A8J7J6W2_9RHOB</name>
<organism evidence="2 3">
    <name type="scientific">Sedimentitalea arenosa</name>
    <dbReference type="NCBI Taxonomy" id="2798803"/>
    <lineage>
        <taxon>Bacteria</taxon>
        <taxon>Pseudomonadati</taxon>
        <taxon>Pseudomonadota</taxon>
        <taxon>Alphaproteobacteria</taxon>
        <taxon>Rhodobacterales</taxon>
        <taxon>Paracoccaceae</taxon>
        <taxon>Sedimentitalea</taxon>
    </lineage>
</organism>
<reference evidence="2" key="1">
    <citation type="submission" date="2020-12" db="EMBL/GenBank/DDBJ databases">
        <title>Sedimentitalea sp. nov., isolated from sand in Incheon.</title>
        <authorList>
            <person name="Kim W."/>
        </authorList>
    </citation>
    <scope>NUCLEOTIDE SEQUENCE</scope>
    <source>
        <strain evidence="2">CAU 1593</strain>
    </source>
</reference>
<dbReference type="EMBL" id="JAELVR010000004">
    <property type="protein sequence ID" value="MBJ6371407.1"/>
    <property type="molecule type" value="Genomic_DNA"/>
</dbReference>
<feature type="transmembrane region" description="Helical" evidence="1">
    <location>
        <begin position="178"/>
        <end position="200"/>
    </location>
</feature>
<evidence type="ECO:0000313" key="3">
    <source>
        <dbReference type="Proteomes" id="UP000619079"/>
    </source>
</evidence>
<proteinExistence type="predicted"/>
<feature type="transmembrane region" description="Helical" evidence="1">
    <location>
        <begin position="52"/>
        <end position="72"/>
    </location>
</feature>
<feature type="transmembrane region" description="Helical" evidence="1">
    <location>
        <begin position="100"/>
        <end position="123"/>
    </location>
</feature>
<dbReference type="AlphaFoldDB" id="A0A8J7J6W2"/>
<keyword evidence="1" id="KW-0472">Membrane</keyword>
<dbReference type="InterPro" id="IPR007498">
    <property type="entry name" value="PqiA-like"/>
</dbReference>
<dbReference type="RefSeq" id="WP_199024256.1">
    <property type="nucleotide sequence ID" value="NZ_JAELVR010000004.1"/>
</dbReference>
<protein>
    <submittedName>
        <fullName evidence="2">Paraquat-inducible protein A</fullName>
    </submittedName>
</protein>
<sequence length="209" mass="22260">MTAHDPALDALIACPACDALHRDAEVPVGEQARCRRCHTVLMAPREGAMTQIVMLSATALMLMVAAVFFPFLKLNVAGLEHSSSVIDAVLAYSDGLLVPLSVALAALIVILPAVRLIAVIYTVGPMMTGYAPLPAAEKAFRLANALKPWAMAEVFIVGVAVALVKVAGLATVSMGPAFWAFVALVLVTTLKDTFMCKLTVWKTLETRRQ</sequence>
<keyword evidence="3" id="KW-1185">Reference proteome</keyword>